<reference evidence="8 9" key="1">
    <citation type="journal article" date="2015" name="Genome Announc.">
        <title>Complete Genome Sequencing of Stenotrophomonas acidaminiphila ZAC14D2_NAIMI4_2, a Multidrug-Resistant Strain Isolated from Sediments of a Polluted River in Mexico, Uncovers New Antibiotic Resistance Genes and a Novel Class-II Lasso Peptide Biosynthesis Gene Cluster.</title>
        <authorList>
            <person name="Vinuesa P."/>
            <person name="Ochoa-Sanchez L.E."/>
        </authorList>
    </citation>
    <scope>NUCLEOTIDE SEQUENCE [LARGE SCALE GENOMIC DNA]</scope>
    <source>
        <strain evidence="8 9">ZAC14D2_NAIMI4_2</strain>
    </source>
</reference>
<dbReference type="GO" id="GO:0009055">
    <property type="term" value="F:electron transfer activity"/>
    <property type="evidence" value="ECO:0007669"/>
    <property type="project" value="InterPro"/>
</dbReference>
<dbReference type="PRINTS" id="PR00604">
    <property type="entry name" value="CYTCHRMECIAB"/>
</dbReference>
<dbReference type="Gene3D" id="3.50.70.20">
    <property type="entry name" value="Cytochrome P460"/>
    <property type="match status" value="1"/>
</dbReference>
<feature type="domain" description="Cytochrome c" evidence="7">
    <location>
        <begin position="234"/>
        <end position="337"/>
    </location>
</feature>
<evidence type="ECO:0000256" key="3">
    <source>
        <dbReference type="ARBA" id="ARBA00022723"/>
    </source>
</evidence>
<keyword evidence="3 6" id="KW-0479">Metal-binding</keyword>
<dbReference type="InterPro" id="IPR032033">
    <property type="entry name" value="Cytochrome_P460"/>
</dbReference>
<proteinExistence type="predicted"/>
<keyword evidence="2 6" id="KW-0349">Heme</keyword>
<evidence type="ECO:0000313" key="8">
    <source>
        <dbReference type="EMBL" id="ALJ26953.1"/>
    </source>
</evidence>
<keyword evidence="4" id="KW-0249">Electron transport</keyword>
<sequence length="337" mass="35530">MSRIGSRMAAGSIVAIAALLCAGGCKQSDPVQAELDPYSSFVSKTGDIGFPSNFPSGFVFIGSWAVTGDGGVADIHSVYARPIDVVNFNETGRFLDGAVLVKEVTLAVGSKHTTGNAFWANETKTWFLMVKDSEERFPSNPLWGDGWGWAEFDPATKKQISTNYQSDCKGCHVPAMQSDWVYSYAYPALGPNAQATVPKDIIVGEPEAGAARHGGAVAQETGSDVDGVAQDTGSDVAAGKVTFEIYCSSCHSMTPGENGIGPSLAGVAGRKAGTSAGYAYSPAMSSSEVIWTAENLASHIEKPKELIPGNRMGGLFPRGVQDAKKRGEIVEYLLEAR</sequence>
<evidence type="ECO:0000256" key="4">
    <source>
        <dbReference type="ARBA" id="ARBA00022982"/>
    </source>
</evidence>
<dbReference type="SUPFAM" id="SSF46626">
    <property type="entry name" value="Cytochrome c"/>
    <property type="match status" value="1"/>
</dbReference>
<dbReference type="Proteomes" id="UP000061010">
    <property type="component" value="Chromosome"/>
</dbReference>
<dbReference type="Pfam" id="PF16694">
    <property type="entry name" value="Cytochrome_P460"/>
    <property type="match status" value="1"/>
</dbReference>
<gene>
    <name evidence="8" type="ORF">AOT14_05080</name>
</gene>
<evidence type="ECO:0000256" key="2">
    <source>
        <dbReference type="ARBA" id="ARBA00022617"/>
    </source>
</evidence>
<dbReference type="PROSITE" id="PS51007">
    <property type="entry name" value="CYTC"/>
    <property type="match status" value="1"/>
</dbReference>
<evidence type="ECO:0000256" key="1">
    <source>
        <dbReference type="ARBA" id="ARBA00022448"/>
    </source>
</evidence>
<keyword evidence="9" id="KW-1185">Reference proteome</keyword>
<dbReference type="GO" id="GO:0020037">
    <property type="term" value="F:heme binding"/>
    <property type="evidence" value="ECO:0007669"/>
    <property type="project" value="InterPro"/>
</dbReference>
<dbReference type="SUPFAM" id="SSF48695">
    <property type="entry name" value="Multiheme cytochromes"/>
    <property type="match status" value="1"/>
</dbReference>
<protein>
    <submittedName>
        <fullName evidence="8">Cytochrome c, class I</fullName>
    </submittedName>
</protein>
<dbReference type="PANTHER" id="PTHR11961">
    <property type="entry name" value="CYTOCHROME C"/>
    <property type="match status" value="1"/>
</dbReference>
<evidence type="ECO:0000256" key="6">
    <source>
        <dbReference type="PROSITE-ProRule" id="PRU00433"/>
    </source>
</evidence>
<keyword evidence="1" id="KW-0813">Transport</keyword>
<dbReference type="Pfam" id="PF00034">
    <property type="entry name" value="Cytochrom_C"/>
    <property type="match status" value="1"/>
</dbReference>
<dbReference type="EMBL" id="CP012900">
    <property type="protein sequence ID" value="ALJ26953.1"/>
    <property type="molecule type" value="Genomic_DNA"/>
</dbReference>
<dbReference type="OrthoDB" id="9805828at2"/>
<evidence type="ECO:0000259" key="7">
    <source>
        <dbReference type="PROSITE" id="PS51007"/>
    </source>
</evidence>
<dbReference type="InterPro" id="IPR009056">
    <property type="entry name" value="Cyt_c-like_dom"/>
</dbReference>
<dbReference type="PATRIC" id="fig|128780.6.peg.516"/>
<dbReference type="GO" id="GO:0046872">
    <property type="term" value="F:metal ion binding"/>
    <property type="evidence" value="ECO:0007669"/>
    <property type="project" value="UniProtKB-KW"/>
</dbReference>
<organism evidence="8 9">
    <name type="scientific">Stenotrophomonas acidaminiphila</name>
    <dbReference type="NCBI Taxonomy" id="128780"/>
    <lineage>
        <taxon>Bacteria</taxon>
        <taxon>Pseudomonadati</taxon>
        <taxon>Pseudomonadota</taxon>
        <taxon>Gammaproteobacteria</taxon>
        <taxon>Lysobacterales</taxon>
        <taxon>Lysobacteraceae</taxon>
        <taxon>Stenotrophomonas</taxon>
    </lineage>
</organism>
<evidence type="ECO:0000313" key="9">
    <source>
        <dbReference type="Proteomes" id="UP000061010"/>
    </source>
</evidence>
<accession>A0A0S1AVX2</accession>
<dbReference type="InterPro" id="IPR036909">
    <property type="entry name" value="Cyt_c-like_dom_sf"/>
</dbReference>
<dbReference type="InterPro" id="IPR036280">
    <property type="entry name" value="Multihaem_cyt_sf"/>
</dbReference>
<dbReference type="CDD" id="cd20750">
    <property type="entry name" value="cyt_c_I"/>
    <property type="match status" value="1"/>
</dbReference>
<dbReference type="InterPro" id="IPR038142">
    <property type="entry name" value="Cytochrome_P460_sp"/>
</dbReference>
<dbReference type="InterPro" id="IPR002327">
    <property type="entry name" value="Cyt_c_1A/1B"/>
</dbReference>
<dbReference type="KEGG" id="sacz:AOT14_05080"/>
<dbReference type="AlphaFoldDB" id="A0A0S1AVX2"/>
<keyword evidence="5 6" id="KW-0408">Iron</keyword>
<evidence type="ECO:0000256" key="5">
    <source>
        <dbReference type="ARBA" id="ARBA00023004"/>
    </source>
</evidence>
<name>A0A0S1AVX2_9GAMM</name>
<dbReference type="Gene3D" id="1.10.760.10">
    <property type="entry name" value="Cytochrome c-like domain"/>
    <property type="match status" value="1"/>
</dbReference>